<dbReference type="AlphaFoldDB" id="A0A3S3RT48"/>
<dbReference type="OrthoDB" id="7549061at2759"/>
<evidence type="ECO:0000259" key="2">
    <source>
        <dbReference type="Pfam" id="PF05193"/>
    </source>
</evidence>
<comment type="caution">
    <text evidence="5">The sequence shown here is derived from an EMBL/GenBank/DDBJ whole genome shotgun (WGS) entry which is preliminary data.</text>
</comment>
<evidence type="ECO:0000313" key="5">
    <source>
        <dbReference type="EMBL" id="RWS04335.1"/>
    </source>
</evidence>
<dbReference type="PANTHER" id="PTHR43690">
    <property type="entry name" value="NARDILYSIN"/>
    <property type="match status" value="1"/>
</dbReference>
<dbReference type="SUPFAM" id="SSF63411">
    <property type="entry name" value="LuxS/MPP-like metallohydrolase"/>
    <property type="match status" value="4"/>
</dbReference>
<dbReference type="InterPro" id="IPR054734">
    <property type="entry name" value="PqqF-like_C_4"/>
</dbReference>
<feature type="non-terminal residue" evidence="5">
    <location>
        <position position="606"/>
    </location>
</feature>
<evidence type="ECO:0000259" key="3">
    <source>
        <dbReference type="Pfam" id="PF16187"/>
    </source>
</evidence>
<dbReference type="InterPro" id="IPR050626">
    <property type="entry name" value="Peptidase_M16"/>
</dbReference>
<dbReference type="InterPro" id="IPR007863">
    <property type="entry name" value="Peptidase_M16_C"/>
</dbReference>
<dbReference type="GO" id="GO:0046872">
    <property type="term" value="F:metal ion binding"/>
    <property type="evidence" value="ECO:0007669"/>
    <property type="project" value="UniProtKB-KW"/>
</dbReference>
<gene>
    <name evidence="5" type="ORF">B4U79_07569</name>
</gene>
<feature type="domain" description="Coenzyme PQQ synthesis protein F-like C-terminal lobe" evidence="4">
    <location>
        <begin position="439"/>
        <end position="536"/>
    </location>
</feature>
<evidence type="ECO:0000313" key="6">
    <source>
        <dbReference type="Proteomes" id="UP000285301"/>
    </source>
</evidence>
<name>A0A3S3RT48_9ACAR</name>
<dbReference type="InterPro" id="IPR011249">
    <property type="entry name" value="Metalloenz_LuxS/M16"/>
</dbReference>
<dbReference type="PANTHER" id="PTHR43690:SF18">
    <property type="entry name" value="INSULIN-DEGRADING ENZYME-RELATED"/>
    <property type="match status" value="1"/>
</dbReference>
<organism evidence="5 6">
    <name type="scientific">Dinothrombium tinctorium</name>
    <dbReference type="NCBI Taxonomy" id="1965070"/>
    <lineage>
        <taxon>Eukaryota</taxon>
        <taxon>Metazoa</taxon>
        <taxon>Ecdysozoa</taxon>
        <taxon>Arthropoda</taxon>
        <taxon>Chelicerata</taxon>
        <taxon>Arachnida</taxon>
        <taxon>Acari</taxon>
        <taxon>Acariformes</taxon>
        <taxon>Trombidiformes</taxon>
        <taxon>Prostigmata</taxon>
        <taxon>Anystina</taxon>
        <taxon>Parasitengona</taxon>
        <taxon>Trombidioidea</taxon>
        <taxon>Trombidiidae</taxon>
        <taxon>Dinothrombium</taxon>
    </lineage>
</organism>
<feature type="domain" description="Peptidase M16 C-terminal" evidence="2">
    <location>
        <begin position="93"/>
        <end position="268"/>
    </location>
</feature>
<evidence type="ECO:0000259" key="4">
    <source>
        <dbReference type="Pfam" id="PF22456"/>
    </source>
</evidence>
<protein>
    <submittedName>
        <fullName evidence="5">Insulin-degrading enzyme-like protein</fullName>
    </submittedName>
</protein>
<dbReference type="Pfam" id="PF22456">
    <property type="entry name" value="PqqF-like_C_4"/>
    <property type="match status" value="1"/>
</dbReference>
<evidence type="ECO:0000256" key="1">
    <source>
        <dbReference type="ARBA" id="ARBA00022723"/>
    </source>
</evidence>
<proteinExistence type="predicted"/>
<accession>A0A3S3RT48</accession>
<reference evidence="5 6" key="1">
    <citation type="journal article" date="2018" name="Gigascience">
        <title>Genomes of trombidid mites reveal novel predicted allergens and laterally-transferred genes associated with secondary metabolism.</title>
        <authorList>
            <person name="Dong X."/>
            <person name="Chaisiri K."/>
            <person name="Xia D."/>
            <person name="Armstrong S.D."/>
            <person name="Fang Y."/>
            <person name="Donnelly M.J."/>
            <person name="Kadowaki T."/>
            <person name="McGarry J.W."/>
            <person name="Darby A.C."/>
            <person name="Makepeace B.L."/>
        </authorList>
    </citation>
    <scope>NUCLEOTIDE SEQUENCE [LARGE SCALE GENOMIC DNA]</scope>
    <source>
        <strain evidence="5">UoL-WK</strain>
    </source>
</reference>
<dbReference type="Pfam" id="PF16187">
    <property type="entry name" value="Peptidase_M16_M"/>
    <property type="match status" value="1"/>
</dbReference>
<dbReference type="Proteomes" id="UP000285301">
    <property type="component" value="Unassembled WGS sequence"/>
</dbReference>
<keyword evidence="6" id="KW-1185">Reference proteome</keyword>
<dbReference type="InterPro" id="IPR032632">
    <property type="entry name" value="Peptidase_M16_M"/>
</dbReference>
<dbReference type="STRING" id="1965070.A0A3S3RT48"/>
<dbReference type="Gene3D" id="3.30.830.10">
    <property type="entry name" value="Metalloenzyme, LuxS/M16 peptidase-like"/>
    <property type="match status" value="4"/>
</dbReference>
<feature type="domain" description="Peptidase M16 middle/third" evidence="3">
    <location>
        <begin position="275"/>
        <end position="367"/>
    </location>
</feature>
<keyword evidence="1" id="KW-0479">Metal-binding</keyword>
<dbReference type="Pfam" id="PF05193">
    <property type="entry name" value="Peptidase_M16_C"/>
    <property type="match status" value="1"/>
</dbReference>
<sequence length="606" mass="70216">VKTRTCCDGILETHRDIIKRPNDRRSIECYTLTNGLKLLLISDPSTATAAACLNVIMENANPIHPFTIFDGGNLELFKISNSTLKEEQILKFFKFYEKYYSSNIMSVSVVSKEPIDKLKEMVIPLLNKIKNRNISAPKWSESPFKPQQLKKKIEIISIEDKHQLLLLFPLSDTSKLNFKSKPWMYITQLLNQTGDGSLSKYLKKKNMCTVINPDFVIRSEFGFKEIELKLTEKGIDRVNEVIEAIFQYINMIKDSEIQRKIFDNIQNLMRNNFLFAEKADASDEVIHISRLMQFNAYGYSDKLSQFVLRIIKEISNFEFDEQSFNNIKRGYFKNLNNLKSKDALSIASTYTKAILGSINWIDDEQIAVEEKLSFNRFQIVMQNIFSKVFIESFAYGNYESKEVIKLADKLAKKLKCRFLMLPSHHYARSTISASVKLQMLVQLMSPRFYNVLVLTNQLVFAHTVLRKDEGYNVGILFYIESSNSTEYIDHRIEEFIKFFKAELEAMKSEEFEDIQKKVLTAYKKTPENLRSSADRFSKEFREGTYIFNRPDLSVSEAEKITKQDLLQILDDYMICGAKYRAKLSVRVGDAQQKAKSVPAIKFCSES</sequence>
<dbReference type="EMBL" id="NCKU01005627">
    <property type="protein sequence ID" value="RWS04335.1"/>
    <property type="molecule type" value="Genomic_DNA"/>
</dbReference>
<feature type="non-terminal residue" evidence="5">
    <location>
        <position position="1"/>
    </location>
</feature>